<dbReference type="OrthoDB" id="6623778at2759"/>
<sequence length="180" mass="20868">MNISINTIAIDYSVAGKQHTFIMVHIRTILTLSIAILAVDNVLVEAGKATENRIANLSKRAEVHKETLRLRKDDLEKKFGSMTDTVKDQLTEISNIIIDHIMDNKSFAKYLKNVFSILRKYAVRQLNTRYGKLKNIYKKWEKQNFPNKKEKAQALKILEKQEKENKALQKKNGKKLQKNK</sequence>
<dbReference type="Proteomes" id="UP000007819">
    <property type="component" value="Chromosome A1"/>
</dbReference>
<evidence type="ECO:0000313" key="3">
    <source>
        <dbReference type="Proteomes" id="UP000007819"/>
    </source>
</evidence>
<reference evidence="2" key="2">
    <citation type="submission" date="2022-06" db="UniProtKB">
        <authorList>
            <consortium name="EnsemblMetazoa"/>
        </authorList>
    </citation>
    <scope>IDENTIFICATION</scope>
</reference>
<evidence type="ECO:0000313" key="2">
    <source>
        <dbReference type="EnsemblMetazoa" id="XP_001946678.2"/>
    </source>
</evidence>
<organism evidence="2 3">
    <name type="scientific">Acyrthosiphon pisum</name>
    <name type="common">Pea aphid</name>
    <dbReference type="NCBI Taxonomy" id="7029"/>
    <lineage>
        <taxon>Eukaryota</taxon>
        <taxon>Metazoa</taxon>
        <taxon>Ecdysozoa</taxon>
        <taxon>Arthropoda</taxon>
        <taxon>Hexapoda</taxon>
        <taxon>Insecta</taxon>
        <taxon>Pterygota</taxon>
        <taxon>Neoptera</taxon>
        <taxon>Paraneoptera</taxon>
        <taxon>Hemiptera</taxon>
        <taxon>Sternorrhyncha</taxon>
        <taxon>Aphidomorpha</taxon>
        <taxon>Aphidoidea</taxon>
        <taxon>Aphididae</taxon>
        <taxon>Macrosiphini</taxon>
        <taxon>Acyrthosiphon</taxon>
    </lineage>
</organism>
<dbReference type="EnsemblMetazoa" id="XM_001946643.5">
    <property type="protein sequence ID" value="XP_001946678.2"/>
    <property type="gene ID" value="LOC100164853"/>
</dbReference>
<accession>A0A8R1W5P0</accession>
<evidence type="ECO:0000256" key="1">
    <source>
        <dbReference type="SAM" id="Coils"/>
    </source>
</evidence>
<reference evidence="3" key="1">
    <citation type="submission" date="2010-06" db="EMBL/GenBank/DDBJ databases">
        <authorList>
            <person name="Jiang H."/>
            <person name="Abraham K."/>
            <person name="Ali S."/>
            <person name="Alsbrooks S.L."/>
            <person name="Anim B.N."/>
            <person name="Anosike U.S."/>
            <person name="Attaway T."/>
            <person name="Bandaranaike D.P."/>
            <person name="Battles P.K."/>
            <person name="Bell S.N."/>
            <person name="Bell A.V."/>
            <person name="Beltran B."/>
            <person name="Bickham C."/>
            <person name="Bustamante Y."/>
            <person name="Caleb T."/>
            <person name="Canada A."/>
            <person name="Cardenas V."/>
            <person name="Carter K."/>
            <person name="Chacko J."/>
            <person name="Chandrabose M.N."/>
            <person name="Chavez D."/>
            <person name="Chavez A."/>
            <person name="Chen L."/>
            <person name="Chu H.-S."/>
            <person name="Claassen K.J."/>
            <person name="Cockrell R."/>
            <person name="Collins M."/>
            <person name="Cooper J.A."/>
            <person name="Cree A."/>
            <person name="Curry S.M."/>
            <person name="Da Y."/>
            <person name="Dao M.D."/>
            <person name="Das B."/>
            <person name="Davila M.-L."/>
            <person name="Davy-Carroll L."/>
            <person name="Denson S."/>
            <person name="Dinh H."/>
            <person name="Ebong V.E."/>
            <person name="Edwards J.R."/>
            <person name="Egan A."/>
            <person name="El-Daye J."/>
            <person name="Escobedo L."/>
            <person name="Fernandez S."/>
            <person name="Fernando P.R."/>
            <person name="Flagg N."/>
            <person name="Forbes L.D."/>
            <person name="Fowler R.G."/>
            <person name="Fu Q."/>
            <person name="Gabisi R.A."/>
            <person name="Ganer J."/>
            <person name="Garbino Pronczuk A."/>
            <person name="Garcia R.M."/>
            <person name="Garner T."/>
            <person name="Garrett T.E."/>
            <person name="Gonzalez D.A."/>
            <person name="Hamid H."/>
            <person name="Hawkins E.S."/>
            <person name="Hirani K."/>
            <person name="Hogues M.E."/>
            <person name="Hollins B."/>
            <person name="Hsiao C.-H."/>
            <person name="Jabil R."/>
            <person name="James M.L."/>
            <person name="Jhangiani S.N."/>
            <person name="Johnson B."/>
            <person name="Johnson Q."/>
            <person name="Joshi V."/>
            <person name="Kalu J.B."/>
            <person name="Kam C."/>
            <person name="Kashfia A."/>
            <person name="Keebler J."/>
            <person name="Kisamo H."/>
            <person name="Kovar C.L."/>
            <person name="Lago L.A."/>
            <person name="Lai C.-Y."/>
            <person name="Laidlaw J."/>
            <person name="Lara F."/>
            <person name="Le T.-K."/>
            <person name="Lee S.L."/>
            <person name="Legall F.H."/>
            <person name="Lemon S.J."/>
            <person name="Lewis L.R."/>
            <person name="Li B."/>
            <person name="Liu Y."/>
            <person name="Liu Y.-S."/>
            <person name="Lopez J."/>
            <person name="Lozado R.J."/>
            <person name="Lu J."/>
            <person name="Madu R.C."/>
            <person name="Maheshwari M."/>
            <person name="Maheshwari R."/>
            <person name="Malloy K."/>
            <person name="Martinez E."/>
            <person name="Mathew T."/>
            <person name="Mercado I.C."/>
            <person name="Mercado C."/>
            <person name="Meyer B."/>
            <person name="Montgomery K."/>
            <person name="Morgan M.B."/>
            <person name="Munidasa M."/>
            <person name="Nazareth L.V."/>
            <person name="Nelson J."/>
            <person name="Ng B.M."/>
            <person name="Nguyen N.B."/>
            <person name="Nguyen P.Q."/>
            <person name="Nguyen T."/>
            <person name="Obregon M."/>
            <person name="Okwuonu G.O."/>
            <person name="Onwere C.G."/>
            <person name="Orozco G."/>
            <person name="Parra A."/>
            <person name="Patel S."/>
            <person name="Patil S."/>
            <person name="Perez A."/>
            <person name="Perez Y."/>
            <person name="Pham C."/>
            <person name="Primus E.L."/>
            <person name="Pu L.-L."/>
            <person name="Puazo M."/>
            <person name="Qin X."/>
            <person name="Quiroz J.B."/>
            <person name="Reese J."/>
            <person name="Richards S."/>
            <person name="Rives C.M."/>
            <person name="Robberts R."/>
            <person name="Ruiz S.J."/>
            <person name="Ruiz M.J."/>
            <person name="Santibanez J."/>
            <person name="Schneider B.W."/>
            <person name="Sisson I."/>
            <person name="Smith M."/>
            <person name="Sodergren E."/>
            <person name="Song X.-Z."/>
            <person name="Song B.B."/>
            <person name="Summersgill H."/>
            <person name="Thelus R."/>
            <person name="Thornton R.D."/>
            <person name="Trejos Z.Y."/>
            <person name="Usmani K."/>
            <person name="Vattathil S."/>
            <person name="Villasana D."/>
            <person name="Walker D.L."/>
            <person name="Wang S."/>
            <person name="Wang K."/>
            <person name="White C.S."/>
            <person name="Williams A.C."/>
            <person name="Williamson J."/>
            <person name="Wilson K."/>
            <person name="Woghiren I.O."/>
            <person name="Woodworth J.R."/>
            <person name="Worley K.C."/>
            <person name="Wright R.A."/>
            <person name="Wu W."/>
            <person name="Young L."/>
            <person name="Zhang L."/>
            <person name="Zhang J."/>
            <person name="Zhu Y."/>
            <person name="Muzny D.M."/>
            <person name="Weinstock G."/>
            <person name="Gibbs R.A."/>
        </authorList>
    </citation>
    <scope>NUCLEOTIDE SEQUENCE [LARGE SCALE GENOMIC DNA]</scope>
    <source>
        <strain evidence="3">LSR1</strain>
    </source>
</reference>
<keyword evidence="3" id="KW-1185">Reference proteome</keyword>
<dbReference type="RefSeq" id="XP_001946678.2">
    <property type="nucleotide sequence ID" value="XM_001946643.5"/>
</dbReference>
<feature type="coiled-coil region" evidence="1">
    <location>
        <begin position="123"/>
        <end position="178"/>
    </location>
</feature>
<dbReference type="KEGG" id="api:100164853"/>
<dbReference type="GeneID" id="100164853"/>
<name>A0A8R1W5P0_ACYPI</name>
<dbReference type="AlphaFoldDB" id="A0A8R1W5P0"/>
<keyword evidence="1" id="KW-0175">Coiled coil</keyword>
<protein>
    <submittedName>
        <fullName evidence="2">Uncharacterized protein</fullName>
    </submittedName>
</protein>
<proteinExistence type="predicted"/>